<comment type="caution">
    <text evidence="1">The sequence shown here is derived from an EMBL/GenBank/DDBJ whole genome shotgun (WGS) entry which is preliminary data.</text>
</comment>
<dbReference type="Proteomes" id="UP000076574">
    <property type="component" value="Unassembled WGS sequence"/>
</dbReference>
<protein>
    <submittedName>
        <fullName evidence="1">Uncharacterized protein</fullName>
    </submittedName>
</protein>
<proteinExistence type="predicted"/>
<evidence type="ECO:0000313" key="1">
    <source>
        <dbReference type="EMBL" id="KZD21337.1"/>
    </source>
</evidence>
<reference evidence="1 2" key="1">
    <citation type="submission" date="2016-03" db="EMBL/GenBank/DDBJ databases">
        <title>Microsymbionts genomes from the relict species Vavilovia formosa (Stev.) Fed.</title>
        <authorList>
            <person name="Kopat V."/>
            <person name="Chirak E."/>
            <person name="Kimeklis A."/>
            <person name="Andronov E."/>
        </authorList>
    </citation>
    <scope>NUCLEOTIDE SEQUENCE [LARGE SCALE GENOMIC DNA]</scope>
    <source>
        <strain evidence="1 2">Vaf07</strain>
    </source>
</reference>
<dbReference type="EMBL" id="LVYV01000045">
    <property type="protein sequence ID" value="KZD21337.1"/>
    <property type="molecule type" value="Genomic_DNA"/>
</dbReference>
<sequence>MFQWTQGFLLVWAGCIVFSRRSKARRAKPVLHMGGDLGLPSLFQDLIPNGSICQHLCFVAQILRFFKQPLFQRF</sequence>
<name>A0A163XTA5_9BRAD</name>
<keyword evidence="2" id="KW-1185">Reference proteome</keyword>
<gene>
    <name evidence="1" type="ORF">A4A58_13185</name>
</gene>
<dbReference type="AlphaFoldDB" id="A0A163XTA5"/>
<accession>A0A163XTA5</accession>
<evidence type="ECO:0000313" key="2">
    <source>
        <dbReference type="Proteomes" id="UP000076574"/>
    </source>
</evidence>
<organism evidence="1 2">
    <name type="scientific">Tardiphaga robiniae</name>
    <dbReference type="NCBI Taxonomy" id="943830"/>
    <lineage>
        <taxon>Bacteria</taxon>
        <taxon>Pseudomonadati</taxon>
        <taxon>Pseudomonadota</taxon>
        <taxon>Alphaproteobacteria</taxon>
        <taxon>Hyphomicrobiales</taxon>
        <taxon>Nitrobacteraceae</taxon>
        <taxon>Tardiphaga</taxon>
    </lineage>
</organism>